<keyword evidence="2" id="KW-1185">Reference proteome</keyword>
<accession>A0A193GNE7</accession>
<dbReference type="InterPro" id="IPR006881">
    <property type="entry name" value="RepA_C"/>
</dbReference>
<dbReference type="Pfam" id="PF04796">
    <property type="entry name" value="RepA_C"/>
    <property type="match status" value="1"/>
</dbReference>
<dbReference type="OrthoDB" id="1524783at2"/>
<protein>
    <recommendedName>
        <fullName evidence="3">Pirin</fullName>
    </recommendedName>
</protein>
<evidence type="ECO:0008006" key="3">
    <source>
        <dbReference type="Google" id="ProtNLM"/>
    </source>
</evidence>
<organism evidence="1 2">
    <name type="scientific">Bordetella flabilis</name>
    <dbReference type="NCBI Taxonomy" id="463014"/>
    <lineage>
        <taxon>Bacteria</taxon>
        <taxon>Pseudomonadati</taxon>
        <taxon>Pseudomonadota</taxon>
        <taxon>Betaproteobacteria</taxon>
        <taxon>Burkholderiales</taxon>
        <taxon>Alcaligenaceae</taxon>
        <taxon>Bordetella</taxon>
    </lineage>
</organism>
<name>A0A193GNE7_9BORD</name>
<dbReference type="EMBL" id="CP016173">
    <property type="protein sequence ID" value="ANN80894.1"/>
    <property type="molecule type" value="Genomic_DNA"/>
</dbReference>
<dbReference type="KEGG" id="bfz:BAU07_26045"/>
<reference evidence="1 2" key="1">
    <citation type="submission" date="2016-06" db="EMBL/GenBank/DDBJ databases">
        <title>Complete genome sequences of Bordetella bronchialis and Bordetella flabilis.</title>
        <authorList>
            <person name="LiPuma J.J."/>
            <person name="Spilker T."/>
        </authorList>
    </citation>
    <scope>NUCLEOTIDE SEQUENCE [LARGE SCALE GENOMIC DNA]</scope>
    <source>
        <strain evidence="1 2">AU10664</strain>
        <plasmid evidence="1 2">unnamed1</plasmid>
    </source>
</reference>
<evidence type="ECO:0000313" key="2">
    <source>
        <dbReference type="Proteomes" id="UP000091926"/>
    </source>
</evidence>
<geneLocation type="plasmid" evidence="1 2">
    <name>unnamed1</name>
</geneLocation>
<dbReference type="Proteomes" id="UP000091926">
    <property type="component" value="Plasmid unnamed1"/>
</dbReference>
<proteinExistence type="predicted"/>
<sequence length="244" mass="27776">MNSAVFKRKNGNIALTIMNDPDIGLPFGKIPRIITTFLCTEAKRTEKPEIELGRSQAEFARKLGLNSGGGERGDLTRLKDQAVRLFTSRITLTGTPDSQFHWKNVDLTRDGMLLWSPHQPHEKSAWESRLTLSEIFFQECMEHSVPIDLRVVHKLTSPLAIDIYVWLTYRLNSIAYPTPISWDQIKWQFGANYANDAQGLRNFISAFKTQLRRVMAVYPEAKVTTDSKKLTLIPSKSHISSISR</sequence>
<keyword evidence="1" id="KW-0614">Plasmid</keyword>
<dbReference type="AlphaFoldDB" id="A0A193GNE7"/>
<gene>
    <name evidence="1" type="ORF">BAU07_26045</name>
</gene>
<evidence type="ECO:0000313" key="1">
    <source>
        <dbReference type="EMBL" id="ANN80894.1"/>
    </source>
</evidence>